<dbReference type="InterPro" id="IPR027991">
    <property type="entry name" value="DUF4488"/>
</dbReference>
<dbReference type="STRING" id="241145.SAMN05660776_2603"/>
<evidence type="ECO:0000313" key="4">
    <source>
        <dbReference type="Proteomes" id="UP000190230"/>
    </source>
</evidence>
<organism evidence="3 4">
    <name type="scientific">Salegentibacter holothuriorum</name>
    <dbReference type="NCBI Taxonomy" id="241145"/>
    <lineage>
        <taxon>Bacteria</taxon>
        <taxon>Pseudomonadati</taxon>
        <taxon>Bacteroidota</taxon>
        <taxon>Flavobacteriia</taxon>
        <taxon>Flavobacteriales</taxon>
        <taxon>Flavobacteriaceae</taxon>
        <taxon>Salegentibacter</taxon>
    </lineage>
</organism>
<name>A0A1T5DG06_9FLAO</name>
<evidence type="ECO:0000256" key="1">
    <source>
        <dbReference type="SAM" id="SignalP"/>
    </source>
</evidence>
<dbReference type="AlphaFoldDB" id="A0A1T5DG06"/>
<keyword evidence="4" id="KW-1185">Reference proteome</keyword>
<feature type="signal peptide" evidence="1">
    <location>
        <begin position="1"/>
        <end position="18"/>
    </location>
</feature>
<keyword evidence="1" id="KW-0732">Signal</keyword>
<evidence type="ECO:0000259" key="2">
    <source>
        <dbReference type="Pfam" id="PF14869"/>
    </source>
</evidence>
<evidence type="ECO:0000313" key="3">
    <source>
        <dbReference type="EMBL" id="SKB70665.1"/>
    </source>
</evidence>
<dbReference type="Proteomes" id="UP000190230">
    <property type="component" value="Unassembled WGS sequence"/>
</dbReference>
<feature type="chain" id="PRO_5012843534" description="DUF4488 domain-containing protein" evidence="1">
    <location>
        <begin position="19"/>
        <end position="149"/>
    </location>
</feature>
<dbReference type="RefSeq" id="WP_079721452.1">
    <property type="nucleotide sequence ID" value="NZ_FUYY01000005.1"/>
</dbReference>
<dbReference type="Pfam" id="PF14869">
    <property type="entry name" value="DUF4488"/>
    <property type="match status" value="1"/>
</dbReference>
<reference evidence="4" key="1">
    <citation type="submission" date="2017-02" db="EMBL/GenBank/DDBJ databases">
        <authorList>
            <person name="Varghese N."/>
            <person name="Submissions S."/>
        </authorList>
    </citation>
    <scope>NUCLEOTIDE SEQUENCE [LARGE SCALE GENOMIC DNA]</scope>
    <source>
        <strain evidence="4">DSM 23405</strain>
    </source>
</reference>
<protein>
    <recommendedName>
        <fullName evidence="2">DUF4488 domain-containing protein</fullName>
    </recommendedName>
</protein>
<gene>
    <name evidence="3" type="ORF">SAMN05660776_2603</name>
</gene>
<sequence length="149" mass="17001">MKNLFILLILTASMLANAQAEQTQIPESESIVGIWRQTGIIHPKNGELIPVLSGNYKLINPDRTFFTFVTWGTKDPKKGTTIGQYGTYEIKTDSTLVENVIKHSMDPNLNGSRGTLRYELKNEKTLMMAWKNNMGNWVNEEWTRLPLSR</sequence>
<dbReference type="Gene3D" id="2.40.128.490">
    <property type="entry name" value="Uncharacterised protein PF14869, DUF4488"/>
    <property type="match status" value="1"/>
</dbReference>
<feature type="domain" description="DUF4488" evidence="2">
    <location>
        <begin position="31"/>
        <end position="146"/>
    </location>
</feature>
<accession>A0A1T5DG06</accession>
<proteinExistence type="predicted"/>
<dbReference type="EMBL" id="FUYY01000005">
    <property type="protein sequence ID" value="SKB70665.1"/>
    <property type="molecule type" value="Genomic_DNA"/>
</dbReference>
<dbReference type="OrthoDB" id="1351620at2"/>